<dbReference type="EMBL" id="SADE01000002">
    <property type="protein sequence ID" value="RVU35877.1"/>
    <property type="molecule type" value="Genomic_DNA"/>
</dbReference>
<comment type="subcellular location">
    <subcellularLocation>
        <location evidence="1">Cell membrane</location>
        <topology evidence="1">Multi-pass membrane protein</topology>
    </subcellularLocation>
</comment>
<keyword evidence="9" id="KW-1185">Reference proteome</keyword>
<evidence type="ECO:0000313" key="9">
    <source>
        <dbReference type="Proteomes" id="UP000287447"/>
    </source>
</evidence>
<accession>A0A3S2WR43</accession>
<dbReference type="Proteomes" id="UP000287447">
    <property type="component" value="Unassembled WGS sequence"/>
</dbReference>
<sequence>MIDTRTAPYAATLLRLSLGVMFIMHAYLKLAVFTMDGTVQFFESLGYPGFVAYLTVAAEIGGGALLILGVYTRYVAAALVPILVGAMMVHAGNGWVFSAEGGGYEYPLFLIAASATQILLGDGAYALKPGTLLGEGRTAGQASA</sequence>
<dbReference type="OrthoDB" id="5382961at2"/>
<evidence type="ECO:0000256" key="6">
    <source>
        <dbReference type="ARBA" id="ARBA00023136"/>
    </source>
</evidence>
<dbReference type="InterPro" id="IPR032808">
    <property type="entry name" value="DoxX"/>
</dbReference>
<dbReference type="PANTHER" id="PTHR33452">
    <property type="entry name" value="OXIDOREDUCTASE CATD-RELATED"/>
    <property type="match status" value="1"/>
</dbReference>
<dbReference type="PANTHER" id="PTHR33452:SF1">
    <property type="entry name" value="INNER MEMBRANE PROTEIN YPHA-RELATED"/>
    <property type="match status" value="1"/>
</dbReference>
<dbReference type="InterPro" id="IPR051907">
    <property type="entry name" value="DoxX-like_oxidoreductase"/>
</dbReference>
<feature type="transmembrane region" description="Helical" evidence="7">
    <location>
        <begin position="12"/>
        <end position="30"/>
    </location>
</feature>
<dbReference type="Pfam" id="PF07681">
    <property type="entry name" value="DoxX"/>
    <property type="match status" value="1"/>
</dbReference>
<evidence type="ECO:0000313" key="8">
    <source>
        <dbReference type="EMBL" id="RVU35877.1"/>
    </source>
</evidence>
<feature type="transmembrane region" description="Helical" evidence="7">
    <location>
        <begin position="50"/>
        <end position="68"/>
    </location>
</feature>
<reference evidence="9" key="1">
    <citation type="submission" date="2019-01" db="EMBL/GenBank/DDBJ databases">
        <title>Gri0909 isolated from a small marine red alga.</title>
        <authorList>
            <person name="Kim J."/>
            <person name="Jeong S.E."/>
            <person name="Jeon C.O."/>
        </authorList>
    </citation>
    <scope>NUCLEOTIDE SEQUENCE [LARGE SCALE GENOMIC DNA]</scope>
    <source>
        <strain evidence="9">Gri0909</strain>
    </source>
</reference>
<evidence type="ECO:0000256" key="3">
    <source>
        <dbReference type="ARBA" id="ARBA00022475"/>
    </source>
</evidence>
<evidence type="ECO:0000256" key="2">
    <source>
        <dbReference type="ARBA" id="ARBA00006679"/>
    </source>
</evidence>
<protein>
    <submittedName>
        <fullName evidence="8">DoxX family protein</fullName>
    </submittedName>
</protein>
<keyword evidence="3" id="KW-1003">Cell membrane</keyword>
<gene>
    <name evidence="8" type="ORF">EOI86_11485</name>
</gene>
<dbReference type="RefSeq" id="WP_127765354.1">
    <property type="nucleotide sequence ID" value="NZ_SADE01000002.1"/>
</dbReference>
<feature type="transmembrane region" description="Helical" evidence="7">
    <location>
        <begin position="75"/>
        <end position="96"/>
    </location>
</feature>
<organism evidence="8 9">
    <name type="scientific">Hwanghaeella grinnelliae</name>
    <dbReference type="NCBI Taxonomy" id="2500179"/>
    <lineage>
        <taxon>Bacteria</taxon>
        <taxon>Pseudomonadati</taxon>
        <taxon>Pseudomonadota</taxon>
        <taxon>Alphaproteobacteria</taxon>
        <taxon>Rhodospirillales</taxon>
        <taxon>Rhodospirillaceae</taxon>
        <taxon>Hwanghaeella</taxon>
    </lineage>
</organism>
<keyword evidence="5 7" id="KW-1133">Transmembrane helix</keyword>
<name>A0A3S2WR43_9PROT</name>
<comment type="caution">
    <text evidence="8">The sequence shown here is derived from an EMBL/GenBank/DDBJ whole genome shotgun (WGS) entry which is preliminary data.</text>
</comment>
<dbReference type="AlphaFoldDB" id="A0A3S2WR43"/>
<comment type="similarity">
    <text evidence="2">Belongs to the DoxX family.</text>
</comment>
<evidence type="ECO:0000256" key="7">
    <source>
        <dbReference type="SAM" id="Phobius"/>
    </source>
</evidence>
<evidence type="ECO:0000256" key="1">
    <source>
        <dbReference type="ARBA" id="ARBA00004651"/>
    </source>
</evidence>
<dbReference type="GO" id="GO:0005886">
    <property type="term" value="C:plasma membrane"/>
    <property type="evidence" value="ECO:0007669"/>
    <property type="project" value="UniProtKB-SubCell"/>
</dbReference>
<keyword evidence="4 7" id="KW-0812">Transmembrane</keyword>
<proteinExistence type="inferred from homology"/>
<evidence type="ECO:0000256" key="4">
    <source>
        <dbReference type="ARBA" id="ARBA00022692"/>
    </source>
</evidence>
<evidence type="ECO:0000256" key="5">
    <source>
        <dbReference type="ARBA" id="ARBA00022989"/>
    </source>
</evidence>
<keyword evidence="6 7" id="KW-0472">Membrane</keyword>